<dbReference type="Proteomes" id="UP000002696">
    <property type="component" value="Chromosome"/>
</dbReference>
<gene>
    <name evidence="2" type="ordered locus">Bresu_1306</name>
</gene>
<sequence length="72" mass="7566">MADEAKTPTETPHFETSDVEANLAMEQGLGVGARELAAQRDPGGIVTPDEDEGEGDEDPIDRDTAVQGDPSI</sequence>
<dbReference type="OrthoDB" id="7206206at2"/>
<dbReference type="BioCyc" id="BSUB633149:G1GM8-1301-MONOMER"/>
<dbReference type="STRING" id="633149.Bresu_1306"/>
<feature type="compositionally biased region" description="Acidic residues" evidence="1">
    <location>
        <begin position="48"/>
        <end position="60"/>
    </location>
</feature>
<organism evidence="2 3">
    <name type="scientific">Brevundimonas subvibrioides (strain ATCC 15264 / DSM 4735 / LMG 14903 / NBRC 16000 / CB 81)</name>
    <name type="common">Caulobacter subvibrioides</name>
    <dbReference type="NCBI Taxonomy" id="633149"/>
    <lineage>
        <taxon>Bacteria</taxon>
        <taxon>Pseudomonadati</taxon>
        <taxon>Pseudomonadota</taxon>
        <taxon>Alphaproteobacteria</taxon>
        <taxon>Caulobacterales</taxon>
        <taxon>Caulobacteraceae</taxon>
        <taxon>Brevundimonas</taxon>
    </lineage>
</organism>
<keyword evidence="3" id="KW-1185">Reference proteome</keyword>
<accession>D9QFQ4</accession>
<reference evidence="3" key="1">
    <citation type="journal article" date="2011" name="J. Bacteriol.">
        <title>Genome sequences of eight morphologically diverse alphaproteobacteria.</title>
        <authorList>
            <consortium name="US DOE Joint Genome Institute"/>
            <person name="Brown P.J."/>
            <person name="Kysela D.T."/>
            <person name="Buechlein A."/>
            <person name="Hemmerich C."/>
            <person name="Brun Y.V."/>
        </authorList>
    </citation>
    <scope>NUCLEOTIDE SEQUENCE [LARGE SCALE GENOMIC DNA]</scope>
    <source>
        <strain evidence="3">ATCC 15264 / DSM 4735 / LMG 14903 / NBRC 16000 / CB 81</strain>
    </source>
</reference>
<protein>
    <submittedName>
        <fullName evidence="2">Regulator of G-protein signaling 3</fullName>
    </submittedName>
</protein>
<dbReference type="InParanoid" id="D9QFQ4"/>
<feature type="compositionally biased region" description="Basic and acidic residues" evidence="1">
    <location>
        <begin position="1"/>
        <end position="16"/>
    </location>
</feature>
<dbReference type="HOGENOM" id="CLU_2714490_0_0_5"/>
<dbReference type="AlphaFoldDB" id="D9QFQ4"/>
<evidence type="ECO:0000256" key="1">
    <source>
        <dbReference type="SAM" id="MobiDB-lite"/>
    </source>
</evidence>
<evidence type="ECO:0000313" key="2">
    <source>
        <dbReference type="EMBL" id="ADL00618.1"/>
    </source>
</evidence>
<evidence type="ECO:0000313" key="3">
    <source>
        <dbReference type="Proteomes" id="UP000002696"/>
    </source>
</evidence>
<proteinExistence type="predicted"/>
<dbReference type="RefSeq" id="WP_013268721.1">
    <property type="nucleotide sequence ID" value="NC_014375.1"/>
</dbReference>
<dbReference type="EMBL" id="CP002102">
    <property type="protein sequence ID" value="ADL00618.1"/>
    <property type="molecule type" value="Genomic_DNA"/>
</dbReference>
<feature type="region of interest" description="Disordered" evidence="1">
    <location>
        <begin position="1"/>
        <end position="72"/>
    </location>
</feature>
<dbReference type="KEGG" id="bsb:Bresu_1306"/>
<name>D9QFQ4_BRESC</name>